<accession>A0ABN2YMD2</accession>
<name>A0ABN2YMD2_9ACTN</name>
<evidence type="ECO:0000313" key="3">
    <source>
        <dbReference type="Proteomes" id="UP001500443"/>
    </source>
</evidence>
<organism evidence="2 3">
    <name type="scientific">Streptomyces synnematoformans</name>
    <dbReference type="NCBI Taxonomy" id="415721"/>
    <lineage>
        <taxon>Bacteria</taxon>
        <taxon>Bacillati</taxon>
        <taxon>Actinomycetota</taxon>
        <taxon>Actinomycetes</taxon>
        <taxon>Kitasatosporales</taxon>
        <taxon>Streptomycetaceae</taxon>
        <taxon>Streptomyces</taxon>
    </lineage>
</organism>
<comment type="caution">
    <text evidence="2">The sequence shown here is derived from an EMBL/GenBank/DDBJ whole genome shotgun (WGS) entry which is preliminary data.</text>
</comment>
<feature type="region of interest" description="Disordered" evidence="1">
    <location>
        <begin position="51"/>
        <end position="77"/>
    </location>
</feature>
<keyword evidence="3" id="KW-1185">Reference proteome</keyword>
<evidence type="ECO:0000313" key="2">
    <source>
        <dbReference type="EMBL" id="GAA2129459.1"/>
    </source>
</evidence>
<dbReference type="Proteomes" id="UP001500443">
    <property type="component" value="Unassembled WGS sequence"/>
</dbReference>
<dbReference type="RefSeq" id="WP_344291126.1">
    <property type="nucleotide sequence ID" value="NZ_BAAAPF010000123.1"/>
</dbReference>
<sequence>MALFRKKTAGKPGEWYYCLQHGRVEEGPQCRAADRLGPYATPEEAARAIETAEARNEEWDDDSRWNDDGEDAGGPGR</sequence>
<protein>
    <recommendedName>
        <fullName evidence="4">SPOR domain-containing protein</fullName>
    </recommendedName>
</protein>
<dbReference type="EMBL" id="BAAAPF010000123">
    <property type="protein sequence ID" value="GAA2129459.1"/>
    <property type="molecule type" value="Genomic_DNA"/>
</dbReference>
<evidence type="ECO:0000256" key="1">
    <source>
        <dbReference type="SAM" id="MobiDB-lite"/>
    </source>
</evidence>
<feature type="compositionally biased region" description="Basic and acidic residues" evidence="1">
    <location>
        <begin position="51"/>
        <end position="67"/>
    </location>
</feature>
<gene>
    <name evidence="2" type="ORF">GCM10009802_37300</name>
</gene>
<reference evidence="2 3" key="1">
    <citation type="journal article" date="2019" name="Int. J. Syst. Evol. Microbiol.">
        <title>The Global Catalogue of Microorganisms (GCM) 10K type strain sequencing project: providing services to taxonomists for standard genome sequencing and annotation.</title>
        <authorList>
            <consortium name="The Broad Institute Genomics Platform"/>
            <consortium name="The Broad Institute Genome Sequencing Center for Infectious Disease"/>
            <person name="Wu L."/>
            <person name="Ma J."/>
        </authorList>
    </citation>
    <scope>NUCLEOTIDE SEQUENCE [LARGE SCALE GENOMIC DNA]</scope>
    <source>
        <strain evidence="2 3">JCM 15481</strain>
    </source>
</reference>
<evidence type="ECO:0008006" key="4">
    <source>
        <dbReference type="Google" id="ProtNLM"/>
    </source>
</evidence>
<proteinExistence type="predicted"/>